<evidence type="ECO:0000313" key="4">
    <source>
        <dbReference type="EMBL" id="TKI72384.1"/>
    </source>
</evidence>
<feature type="domain" description="SLH" evidence="3">
    <location>
        <begin position="348"/>
        <end position="402"/>
    </location>
</feature>
<protein>
    <recommendedName>
        <fullName evidence="3">SLH domain-containing protein</fullName>
    </recommendedName>
</protein>
<dbReference type="InterPro" id="IPR001119">
    <property type="entry name" value="SLH_dom"/>
</dbReference>
<feature type="domain" description="SLH" evidence="3">
    <location>
        <begin position="294"/>
        <end position="347"/>
    </location>
</feature>
<dbReference type="EMBL" id="SZPU01000006">
    <property type="protein sequence ID" value="TKI72384.1"/>
    <property type="molecule type" value="Genomic_DNA"/>
</dbReference>
<reference evidence="4 5" key="1">
    <citation type="submission" date="2019-04" db="EMBL/GenBank/DDBJ databases">
        <title>Lysinibacillus genome sequencing.</title>
        <authorList>
            <person name="Dunlap C."/>
        </authorList>
    </citation>
    <scope>NUCLEOTIDE SEQUENCE [LARGE SCALE GENOMIC DNA]</scope>
    <source>
        <strain evidence="4 5">CCTCC AB 2010389</strain>
    </source>
</reference>
<dbReference type="PROSITE" id="PS51272">
    <property type="entry name" value="SLH"/>
    <property type="match status" value="3"/>
</dbReference>
<gene>
    <name evidence="4" type="ORF">FC756_01665</name>
</gene>
<dbReference type="InterPro" id="IPR013378">
    <property type="entry name" value="InlB-like_B-rpt"/>
</dbReference>
<dbReference type="AlphaFoldDB" id="A0A4U2ZDI1"/>
<sequence>NTQADGQGTAYNANETFPMGTADVILYAQWTKPNTPTYTVTYHANGATSGTVPQDSTQYEENKTVTVQGNSGQLVRTGYIFAGWNTQADGKGISYAANAIFQMGKVDVILYAQWASNPSTPSEGNVTGPSASEGTIQANPSRFIQISLETNGGLSLKDIEIAYNTTVSDLPIPTREGYRFAGWYQDKELTKLWDKGMQVKESFTLYAKWTALPEEEAIDSQPPKTPQPLPPIVTFLDIENHWAQEIIEALATQGIITGYKDGTFRPNETISRQHVAVLLTRAFTFEPSRPTIAFTDVAPHHPYYHEITILQQAGIIDGVDGAFHPTDHLTRAQLAKILANTLQLQPQTTSSFTDVDSSHWSAGYIGALERAGIALGDNGEFRPEASVTRAQLAAFLYRAMQQ</sequence>
<dbReference type="InterPro" id="IPR042229">
    <property type="entry name" value="Listeria/Bacterioides_rpt_sf"/>
</dbReference>
<evidence type="ECO:0000256" key="1">
    <source>
        <dbReference type="ARBA" id="ARBA00004196"/>
    </source>
</evidence>
<comment type="subcellular location">
    <subcellularLocation>
        <location evidence="1">Cell envelope</location>
    </subcellularLocation>
</comment>
<keyword evidence="2" id="KW-0732">Signal</keyword>
<dbReference type="Pfam" id="PF09479">
    <property type="entry name" value="Flg_new"/>
    <property type="match status" value="2"/>
</dbReference>
<dbReference type="PANTHER" id="PTHR43308">
    <property type="entry name" value="OUTER MEMBRANE PROTEIN ALPHA-RELATED"/>
    <property type="match status" value="1"/>
</dbReference>
<dbReference type="InterPro" id="IPR051465">
    <property type="entry name" value="Cell_Envelope_Struct_Comp"/>
</dbReference>
<dbReference type="RefSeq" id="WP_137067710.1">
    <property type="nucleotide sequence ID" value="NZ_SZPU01000006.1"/>
</dbReference>
<dbReference type="Gene3D" id="2.60.40.4270">
    <property type="entry name" value="Listeria-Bacteroides repeat domain"/>
    <property type="match status" value="2"/>
</dbReference>
<feature type="non-terminal residue" evidence="4">
    <location>
        <position position="1"/>
    </location>
</feature>
<dbReference type="Proteomes" id="UP000308744">
    <property type="component" value="Unassembled WGS sequence"/>
</dbReference>
<dbReference type="GO" id="GO:0030313">
    <property type="term" value="C:cell envelope"/>
    <property type="evidence" value="ECO:0007669"/>
    <property type="project" value="UniProtKB-SubCell"/>
</dbReference>
<dbReference type="Pfam" id="PF00395">
    <property type="entry name" value="SLH"/>
    <property type="match status" value="3"/>
</dbReference>
<dbReference type="PANTHER" id="PTHR43308:SF5">
    <property type="entry name" value="S-LAYER PROTEIN _ PEPTIDOGLYCAN ENDO-BETA-N-ACETYLGLUCOSAMINIDASE"/>
    <property type="match status" value="1"/>
</dbReference>
<evidence type="ECO:0000313" key="5">
    <source>
        <dbReference type="Proteomes" id="UP000308744"/>
    </source>
</evidence>
<organism evidence="4 5">
    <name type="scientific">Lysinibacillus mangiferihumi</name>
    <dbReference type="NCBI Taxonomy" id="1130819"/>
    <lineage>
        <taxon>Bacteria</taxon>
        <taxon>Bacillati</taxon>
        <taxon>Bacillota</taxon>
        <taxon>Bacilli</taxon>
        <taxon>Bacillales</taxon>
        <taxon>Bacillaceae</taxon>
        <taxon>Lysinibacillus</taxon>
    </lineage>
</organism>
<keyword evidence="5" id="KW-1185">Reference proteome</keyword>
<comment type="caution">
    <text evidence="4">The sequence shown here is derived from an EMBL/GenBank/DDBJ whole genome shotgun (WGS) entry which is preliminary data.</text>
</comment>
<accession>A0A4U2ZDI1</accession>
<evidence type="ECO:0000259" key="3">
    <source>
        <dbReference type="PROSITE" id="PS51272"/>
    </source>
</evidence>
<feature type="domain" description="SLH" evidence="3">
    <location>
        <begin position="230"/>
        <end position="293"/>
    </location>
</feature>
<name>A0A4U2ZDI1_9BACI</name>
<dbReference type="NCBIfam" id="TIGR02543">
    <property type="entry name" value="List_Bact_rpt"/>
    <property type="match status" value="2"/>
</dbReference>
<proteinExistence type="predicted"/>
<evidence type="ECO:0000256" key="2">
    <source>
        <dbReference type="ARBA" id="ARBA00022729"/>
    </source>
</evidence>